<dbReference type="Proteomes" id="UP000050761">
    <property type="component" value="Unassembled WGS sequence"/>
</dbReference>
<name>A0A183FZD7_HELPZ</name>
<protein>
    <submittedName>
        <fullName evidence="3">Retrotransposon protein</fullName>
    </submittedName>
</protein>
<dbReference type="WBParaSite" id="HPBE_0001409901-mRNA-1">
    <property type="protein sequence ID" value="HPBE_0001409901-mRNA-1"/>
    <property type="gene ID" value="HPBE_0001409901"/>
</dbReference>
<dbReference type="AlphaFoldDB" id="A0A183FZD7"/>
<keyword evidence="2" id="KW-1185">Reference proteome</keyword>
<accession>A0A183FZD7</accession>
<reference evidence="3" key="2">
    <citation type="submission" date="2019-09" db="UniProtKB">
        <authorList>
            <consortium name="WormBaseParasite"/>
        </authorList>
    </citation>
    <scope>IDENTIFICATION</scope>
</reference>
<evidence type="ECO:0000313" key="3">
    <source>
        <dbReference type="WBParaSite" id="HPBE_0001409901-mRNA-1"/>
    </source>
</evidence>
<evidence type="ECO:0000313" key="1">
    <source>
        <dbReference type="EMBL" id="VDO98478.1"/>
    </source>
</evidence>
<dbReference type="OrthoDB" id="418748at2759"/>
<accession>A0A3P8DD75</accession>
<organism evidence="2 3">
    <name type="scientific">Heligmosomoides polygyrus</name>
    <name type="common">Parasitic roundworm</name>
    <dbReference type="NCBI Taxonomy" id="6339"/>
    <lineage>
        <taxon>Eukaryota</taxon>
        <taxon>Metazoa</taxon>
        <taxon>Ecdysozoa</taxon>
        <taxon>Nematoda</taxon>
        <taxon>Chromadorea</taxon>
        <taxon>Rhabditida</taxon>
        <taxon>Rhabditina</taxon>
        <taxon>Rhabditomorpha</taxon>
        <taxon>Strongyloidea</taxon>
        <taxon>Heligmosomidae</taxon>
        <taxon>Heligmosomoides</taxon>
    </lineage>
</organism>
<sequence length="88" mass="9807">MEVWFVPIPACHNFNGLDSLIRLHFVHHETAWSCCKLRDIGHGSKAVFCGTPTTTSGVGMIVPERFRNTIACLGRFDDCLMMIIVVEG</sequence>
<dbReference type="EMBL" id="UZAH01028204">
    <property type="protein sequence ID" value="VDO98478.1"/>
    <property type="molecule type" value="Genomic_DNA"/>
</dbReference>
<gene>
    <name evidence="1" type="ORF">HPBE_LOCUS14100</name>
</gene>
<reference evidence="1 2" key="1">
    <citation type="submission" date="2018-11" db="EMBL/GenBank/DDBJ databases">
        <authorList>
            <consortium name="Pathogen Informatics"/>
        </authorList>
    </citation>
    <scope>NUCLEOTIDE SEQUENCE [LARGE SCALE GENOMIC DNA]</scope>
</reference>
<evidence type="ECO:0000313" key="2">
    <source>
        <dbReference type="Proteomes" id="UP000050761"/>
    </source>
</evidence>
<proteinExistence type="predicted"/>